<accession>A0A9E8NCF5</accession>
<dbReference type="SUPFAM" id="SSF56935">
    <property type="entry name" value="Porins"/>
    <property type="match status" value="1"/>
</dbReference>
<evidence type="ECO:0000256" key="2">
    <source>
        <dbReference type="ARBA" id="ARBA00022448"/>
    </source>
</evidence>
<evidence type="ECO:0000313" key="11">
    <source>
        <dbReference type="Proteomes" id="UP001164653"/>
    </source>
</evidence>
<comment type="subcellular location">
    <subcellularLocation>
        <location evidence="1 7">Cell outer membrane</location>
        <topology evidence="1 7">Multi-pass membrane protein</topology>
    </subcellularLocation>
</comment>
<dbReference type="InterPro" id="IPR037066">
    <property type="entry name" value="Plug_dom_sf"/>
</dbReference>
<evidence type="ECO:0000259" key="8">
    <source>
        <dbReference type="Pfam" id="PF07660"/>
    </source>
</evidence>
<keyword evidence="5 7" id="KW-0472">Membrane</keyword>
<dbReference type="Gene3D" id="2.60.40.1120">
    <property type="entry name" value="Carboxypeptidase-like, regulatory domain"/>
    <property type="match status" value="1"/>
</dbReference>
<sequence length="1106" mass="121458">MKKTEPLLSGTVTYIRHNRGQAAFLRLVMSVMLACCATVSLAGRNHQQDVMSRPVTLKFQNQKFETILNSIEKQTKARIVYSSERINVARIVSVDVTKKRLDAVLEDLLLPLNLTYRLIGGQIVLEKLDKDESKTENSAKAPADRTVTGTLTDEKNAVLPGVSVILKGTNRGTSTDGQGKFSLVVPDDNSQILTFSFVGYQSQDIVIGTQTTINVSLKPDVGALDEVIVIGYGAVRKRDLTGSVVQLKSEQLKEVPSANVLDAVQGKIAGADITRSSGQAGAGVNITIRGNRSIGGNNSPLIIVDGVQYGDLADINSNDIESMEVLKDASSIAIYGSRGANGVILITTKKGKSGSPDISFNSYAGVSQVTMYPKAMDINGFRDFKREAWRAAGVWNSPADDPAIFTNVAEYEALQKGNWTDYQDALLHSGFQQNYQVGFRAGSEKLKSYVSVDYFNEKGVLKLDELKRYTARLNVDYTLTDWMKIGLQSQLTYYNQSVRRDPLNQANKISPLGSLYDDQGKFNFLMLDGQTANPLSDEQPNVFKNNILTTRILTNGYVEITPLKGLTLRSTLGVNLSASRNGAYSSPKSIERSLTGKSLATYNTSNGRTINWENVITYQKNVGQHNFTLTGIGSSLATSSDNASASGVNQLIPAQLFYSLGSATEEIKINSSYSKNNLVSFAARVNYGFKERYLLTLTARKDGSSKLAAGNKWTFFPSAAFAWRIIDESFMKNVKALSDLKLRVSYGIAGNDPSGPYATQTTLTRIAFGFDEVAYPAYTFSRNVGNAELGWELSATQNLGLDFGLFNGRINTSVDYYDTRTSDLLLNRGLPPTTGVTTVKQNIGKTRNRGIEVALTSTNLRTQNLTWTSTLTFTKNKEQITELVTEGNDIGNGWFIGNPISVYYDYEKLGIWQTSEADAARALSPTQLPGEIKVKDQNGDGKIDAVNDRIILGSPRPKWSGGLDNTIKFRGFDLNVLLYARIGSMINSDRYARFDQQGVGNSTAGLDYWTPENPTNAYPRPNKNAGLKYLSTLGYQDGSYARLRNVTLAYNLPMSKLNWKVVRGVRIYATAKNLATFTKLNYDPERGGSENFPMTKLFVFGLNVNL</sequence>
<keyword evidence="3 7" id="KW-1134">Transmembrane beta strand</keyword>
<dbReference type="InterPro" id="IPR012910">
    <property type="entry name" value="Plug_dom"/>
</dbReference>
<protein>
    <submittedName>
        <fullName evidence="10">TonB-dependent receptor</fullName>
    </submittedName>
</protein>
<dbReference type="Pfam" id="PF13715">
    <property type="entry name" value="CarbopepD_reg_2"/>
    <property type="match status" value="1"/>
</dbReference>
<keyword evidence="10" id="KW-0675">Receptor</keyword>
<keyword evidence="2 7" id="KW-0813">Transport</keyword>
<dbReference type="EMBL" id="CP112998">
    <property type="protein sequence ID" value="WAC14104.1"/>
    <property type="molecule type" value="Genomic_DNA"/>
</dbReference>
<evidence type="ECO:0000256" key="3">
    <source>
        <dbReference type="ARBA" id="ARBA00022452"/>
    </source>
</evidence>
<dbReference type="InterPro" id="IPR023997">
    <property type="entry name" value="TonB-dep_OMP_SusC/RagA_CS"/>
</dbReference>
<dbReference type="KEGG" id="dpf:ON006_09095"/>
<dbReference type="Gene3D" id="2.40.170.20">
    <property type="entry name" value="TonB-dependent receptor, beta-barrel domain"/>
    <property type="match status" value="1"/>
</dbReference>
<feature type="domain" description="TonB-dependent receptor plug" evidence="9">
    <location>
        <begin position="237"/>
        <end position="343"/>
    </location>
</feature>
<dbReference type="FunFam" id="2.170.130.10:FF:000008">
    <property type="entry name" value="SusC/RagA family TonB-linked outer membrane protein"/>
    <property type="match status" value="1"/>
</dbReference>
<reference evidence="10" key="1">
    <citation type="submission" date="2022-11" db="EMBL/GenBank/DDBJ databases">
        <title>Dyadobacter pollutisoli sp. nov., isolated from plastic dumped soil.</title>
        <authorList>
            <person name="Kim J.M."/>
            <person name="Kim K.R."/>
            <person name="Lee J.K."/>
            <person name="Hao L."/>
            <person name="Jeon C.O."/>
        </authorList>
    </citation>
    <scope>NUCLEOTIDE SEQUENCE</scope>
    <source>
        <strain evidence="10">U1</strain>
    </source>
</reference>
<dbReference type="Pfam" id="PF07715">
    <property type="entry name" value="Plug"/>
    <property type="match status" value="1"/>
</dbReference>
<dbReference type="Gene3D" id="2.170.130.10">
    <property type="entry name" value="TonB-dependent receptor, plug domain"/>
    <property type="match status" value="1"/>
</dbReference>
<dbReference type="Gene3D" id="3.55.50.30">
    <property type="match status" value="1"/>
</dbReference>
<dbReference type="InterPro" id="IPR023996">
    <property type="entry name" value="TonB-dep_OMP_SusC/RagA"/>
</dbReference>
<feature type="domain" description="Secretin/TonB short N-terminal" evidence="8">
    <location>
        <begin position="79"/>
        <end position="126"/>
    </location>
</feature>
<evidence type="ECO:0000256" key="4">
    <source>
        <dbReference type="ARBA" id="ARBA00022692"/>
    </source>
</evidence>
<keyword evidence="4 7" id="KW-0812">Transmembrane</keyword>
<gene>
    <name evidence="10" type="ORF">ON006_09095</name>
</gene>
<evidence type="ECO:0000256" key="5">
    <source>
        <dbReference type="ARBA" id="ARBA00023136"/>
    </source>
</evidence>
<comment type="similarity">
    <text evidence="7">Belongs to the TonB-dependent receptor family.</text>
</comment>
<evidence type="ECO:0000256" key="6">
    <source>
        <dbReference type="ARBA" id="ARBA00023237"/>
    </source>
</evidence>
<evidence type="ECO:0000256" key="7">
    <source>
        <dbReference type="PROSITE-ProRule" id="PRU01360"/>
    </source>
</evidence>
<proteinExistence type="inferred from homology"/>
<name>A0A9E8NCF5_9BACT</name>
<evidence type="ECO:0000313" key="10">
    <source>
        <dbReference type="EMBL" id="WAC14104.1"/>
    </source>
</evidence>
<dbReference type="PROSITE" id="PS52016">
    <property type="entry name" value="TONB_DEPENDENT_REC_3"/>
    <property type="match status" value="1"/>
</dbReference>
<dbReference type="InterPro" id="IPR036942">
    <property type="entry name" value="Beta-barrel_TonB_sf"/>
</dbReference>
<dbReference type="NCBIfam" id="TIGR04056">
    <property type="entry name" value="OMP_RagA_SusC"/>
    <property type="match status" value="1"/>
</dbReference>
<dbReference type="SUPFAM" id="SSF49464">
    <property type="entry name" value="Carboxypeptidase regulatory domain-like"/>
    <property type="match status" value="1"/>
</dbReference>
<evidence type="ECO:0000259" key="9">
    <source>
        <dbReference type="Pfam" id="PF07715"/>
    </source>
</evidence>
<dbReference type="NCBIfam" id="TIGR04057">
    <property type="entry name" value="SusC_RagA_signa"/>
    <property type="match status" value="1"/>
</dbReference>
<evidence type="ECO:0000256" key="1">
    <source>
        <dbReference type="ARBA" id="ARBA00004571"/>
    </source>
</evidence>
<dbReference type="GO" id="GO:0009279">
    <property type="term" value="C:cell outer membrane"/>
    <property type="evidence" value="ECO:0007669"/>
    <property type="project" value="UniProtKB-SubCell"/>
</dbReference>
<dbReference type="RefSeq" id="WP_244818790.1">
    <property type="nucleotide sequence ID" value="NZ_CP112998.1"/>
</dbReference>
<dbReference type="Pfam" id="PF07660">
    <property type="entry name" value="STN"/>
    <property type="match status" value="1"/>
</dbReference>
<dbReference type="InterPro" id="IPR039426">
    <property type="entry name" value="TonB-dep_rcpt-like"/>
</dbReference>
<dbReference type="Proteomes" id="UP001164653">
    <property type="component" value="Chromosome"/>
</dbReference>
<keyword evidence="11" id="KW-1185">Reference proteome</keyword>
<dbReference type="InterPro" id="IPR011662">
    <property type="entry name" value="Secretin/TonB_short_N"/>
</dbReference>
<dbReference type="AlphaFoldDB" id="A0A9E8NCF5"/>
<organism evidence="10 11">
    <name type="scientific">Dyadobacter pollutisoli</name>
    <dbReference type="NCBI Taxonomy" id="2910158"/>
    <lineage>
        <taxon>Bacteria</taxon>
        <taxon>Pseudomonadati</taxon>
        <taxon>Bacteroidota</taxon>
        <taxon>Cytophagia</taxon>
        <taxon>Cytophagales</taxon>
        <taxon>Spirosomataceae</taxon>
        <taxon>Dyadobacter</taxon>
    </lineage>
</organism>
<keyword evidence="6 7" id="KW-0998">Cell outer membrane</keyword>
<dbReference type="InterPro" id="IPR008969">
    <property type="entry name" value="CarboxyPept-like_regulatory"/>
</dbReference>